<evidence type="ECO:0000313" key="2">
    <source>
        <dbReference type="Proteomes" id="UP000247792"/>
    </source>
</evidence>
<sequence>MGKIMIVIGINKAPAQQWFLVALRTAKAAAEANEVEWEYAHIRIELPQGRSYSKLPGHLNLVEN</sequence>
<reference evidence="1 2" key="1">
    <citation type="submission" date="2018-05" db="EMBL/GenBank/DDBJ databases">
        <title>Genomic Encyclopedia of Type Strains, Phase IV (KMG-IV): sequencing the most valuable type-strain genomes for metagenomic binning, comparative biology and taxonomic classification.</title>
        <authorList>
            <person name="Goeker M."/>
        </authorList>
    </citation>
    <scope>NUCLEOTIDE SEQUENCE [LARGE SCALE GENOMIC DNA]</scope>
    <source>
        <strain evidence="1 2">DSM 19792</strain>
    </source>
</reference>
<dbReference type="Proteomes" id="UP000247792">
    <property type="component" value="Unassembled WGS sequence"/>
</dbReference>
<dbReference type="OrthoDB" id="9885678at2"/>
<comment type="caution">
    <text evidence="1">The sequence shown here is derived from an EMBL/GenBank/DDBJ whole genome shotgun (WGS) entry which is preliminary data.</text>
</comment>
<protein>
    <submittedName>
        <fullName evidence="1">Uncharacterized protein</fullName>
    </submittedName>
</protein>
<name>A0A318IP95_9BURK</name>
<evidence type="ECO:0000313" key="1">
    <source>
        <dbReference type="EMBL" id="PXX37886.1"/>
    </source>
</evidence>
<dbReference type="RefSeq" id="WP_110257855.1">
    <property type="nucleotide sequence ID" value="NZ_QJKB01000014.1"/>
</dbReference>
<organism evidence="1 2">
    <name type="scientific">Undibacterium pigrum</name>
    <dbReference type="NCBI Taxonomy" id="401470"/>
    <lineage>
        <taxon>Bacteria</taxon>
        <taxon>Pseudomonadati</taxon>
        <taxon>Pseudomonadota</taxon>
        <taxon>Betaproteobacteria</taxon>
        <taxon>Burkholderiales</taxon>
        <taxon>Oxalobacteraceae</taxon>
        <taxon>Undibacterium</taxon>
    </lineage>
</organism>
<proteinExistence type="predicted"/>
<dbReference type="AlphaFoldDB" id="A0A318IP95"/>
<keyword evidence="2" id="KW-1185">Reference proteome</keyword>
<dbReference type="EMBL" id="QJKB01000014">
    <property type="protein sequence ID" value="PXX37886.1"/>
    <property type="molecule type" value="Genomic_DNA"/>
</dbReference>
<accession>A0A318IP95</accession>
<gene>
    <name evidence="1" type="ORF">DFR42_11445</name>
</gene>